<reference evidence="2" key="1">
    <citation type="journal article" date="2021" name="Genome Biol. Evol.">
        <title>The assembled and annotated genome of the fairy-ring fungus Marasmius oreades.</title>
        <authorList>
            <person name="Hiltunen M."/>
            <person name="Ament-Velasquez S.L."/>
            <person name="Johannesson H."/>
        </authorList>
    </citation>
    <scope>NUCLEOTIDE SEQUENCE</scope>
    <source>
        <strain evidence="2">03SP1</strain>
    </source>
</reference>
<dbReference type="GO" id="GO:0010309">
    <property type="term" value="F:acireductone dioxygenase [iron(II)-requiring] activity"/>
    <property type="evidence" value="ECO:0007669"/>
    <property type="project" value="InterPro"/>
</dbReference>
<sequence length="169" mass="18841">MNSAYFYDDQPGAEAPLHKGASVSSEVLASLGIQIIPVPQQGYEARLKAIAAQRGYPADIDIQAIQSTSAANEKTWSTEHIFLNEVMWYTLQSNNFVDFRDLSNNWIRVPLTANTLYITPAGIFNRYISVDKNESALVLSKGQFGFVERKGTELDNHPVRLNYLNSVGK</sequence>
<gene>
    <name evidence="2" type="ORF">E1B28_011987</name>
</gene>
<dbReference type="InterPro" id="IPR014710">
    <property type="entry name" value="RmlC-like_jellyroll"/>
</dbReference>
<accession>A0A9P7RRW1</accession>
<name>A0A9P7RRW1_9AGAR</name>
<dbReference type="PANTHER" id="PTHR23418">
    <property type="entry name" value="ACIREDUCTONE DIOXYGENASE"/>
    <property type="match status" value="1"/>
</dbReference>
<evidence type="ECO:0000256" key="1">
    <source>
        <dbReference type="ARBA" id="ARBA00001954"/>
    </source>
</evidence>
<evidence type="ECO:0000313" key="2">
    <source>
        <dbReference type="EMBL" id="KAG7087943.1"/>
    </source>
</evidence>
<protein>
    <submittedName>
        <fullName evidence="2">Uncharacterized protein</fullName>
    </submittedName>
</protein>
<dbReference type="GO" id="GO:0006555">
    <property type="term" value="P:methionine metabolic process"/>
    <property type="evidence" value="ECO:0007669"/>
    <property type="project" value="TreeGrafter"/>
</dbReference>
<dbReference type="InterPro" id="IPR004313">
    <property type="entry name" value="ARD"/>
</dbReference>
<dbReference type="OrthoDB" id="3007671at2759"/>
<dbReference type="Proteomes" id="UP001049176">
    <property type="component" value="Chromosome 8"/>
</dbReference>
<evidence type="ECO:0000313" key="3">
    <source>
        <dbReference type="Proteomes" id="UP001049176"/>
    </source>
</evidence>
<dbReference type="RefSeq" id="XP_043004414.1">
    <property type="nucleotide sequence ID" value="XM_043157049.1"/>
</dbReference>
<dbReference type="PANTHER" id="PTHR23418:SF0">
    <property type="entry name" value="ACIREDUCTONE DIOXYGENASE"/>
    <property type="match status" value="1"/>
</dbReference>
<dbReference type="GeneID" id="66081062"/>
<dbReference type="EMBL" id="CM032188">
    <property type="protein sequence ID" value="KAG7087943.1"/>
    <property type="molecule type" value="Genomic_DNA"/>
</dbReference>
<organism evidence="2 3">
    <name type="scientific">Marasmius oreades</name>
    <name type="common">fairy-ring Marasmius</name>
    <dbReference type="NCBI Taxonomy" id="181124"/>
    <lineage>
        <taxon>Eukaryota</taxon>
        <taxon>Fungi</taxon>
        <taxon>Dikarya</taxon>
        <taxon>Basidiomycota</taxon>
        <taxon>Agaricomycotina</taxon>
        <taxon>Agaricomycetes</taxon>
        <taxon>Agaricomycetidae</taxon>
        <taxon>Agaricales</taxon>
        <taxon>Marasmiineae</taxon>
        <taxon>Marasmiaceae</taxon>
        <taxon>Marasmius</taxon>
    </lineage>
</organism>
<proteinExistence type="predicted"/>
<dbReference type="Gene3D" id="2.60.120.10">
    <property type="entry name" value="Jelly Rolls"/>
    <property type="match status" value="1"/>
</dbReference>
<dbReference type="KEGG" id="more:E1B28_011987"/>
<comment type="cofactor">
    <cofactor evidence="1">
        <name>Fe(2+)</name>
        <dbReference type="ChEBI" id="CHEBI:29033"/>
    </cofactor>
</comment>
<dbReference type="AlphaFoldDB" id="A0A9P7RRW1"/>
<comment type="caution">
    <text evidence="2">The sequence shown here is derived from an EMBL/GenBank/DDBJ whole genome shotgun (WGS) entry which is preliminary data.</text>
</comment>
<keyword evidence="3" id="KW-1185">Reference proteome</keyword>